<feature type="domain" description="Tc toxin complex TcA C-terminal TcB-binding" evidence="4">
    <location>
        <begin position="2639"/>
        <end position="2930"/>
    </location>
</feature>
<feature type="domain" description="Peptidoglycan binding-like" evidence="3">
    <location>
        <begin position="13"/>
        <end position="72"/>
    </location>
</feature>
<dbReference type="OrthoDB" id="9781691at2"/>
<evidence type="ECO:0000313" key="8">
    <source>
        <dbReference type="Proteomes" id="UP000295444"/>
    </source>
</evidence>
<dbReference type="Pfam" id="PF18276">
    <property type="entry name" value="TcA_TcB_BD"/>
    <property type="match status" value="1"/>
</dbReference>
<dbReference type="Pfam" id="PF01471">
    <property type="entry name" value="PG_binding_1"/>
    <property type="match status" value="1"/>
</dbReference>
<gene>
    <name evidence="7" type="ORF">EV186_107163</name>
</gene>
<feature type="coiled-coil region" evidence="1">
    <location>
        <begin position="2496"/>
        <end position="2523"/>
    </location>
</feature>
<evidence type="ECO:0000313" key="7">
    <source>
        <dbReference type="EMBL" id="TDP92928.1"/>
    </source>
</evidence>
<dbReference type="InterPro" id="IPR002477">
    <property type="entry name" value="Peptidoglycan-bd-like"/>
</dbReference>
<dbReference type="InterPro" id="IPR036365">
    <property type="entry name" value="PGBD-like_sf"/>
</dbReference>
<name>A0A4V3CY74_LABRH</name>
<dbReference type="InterPro" id="IPR040840">
    <property type="entry name" value="TcA_TcB_BD"/>
</dbReference>
<sequence length="3075" mass="332185">MSENFRALSVGQSGPAVRTLQARLLDFGAAPTHDELVAGMFGASTRYQLIAVQQRLQLPATGVADPDTVRALNAAETTRHGYVVGLVLGPREEPATGVTVRAFDRDMRAEQPLGEPAVSGVDGFYQVTYTLDQAREAEAGTADVVVRAYQGEIQLTDPPMAETEFNAGPLVAITVRLAVAVAPEETEYERIVRVLRPLVGKVALTDLAQDERHQDLTFLSGETRIAAAKIEHVAVAHRLLAATKITAPFFYALFALDTLASATHWASLTPRLRITLASEVHPLLLDIALLSDEDITAAVRRAVETFLVPRAVLDQLPEILEMLGAYRAEARRYAAEQRERVLNDHLQHLLDSDLVAQVTSIMDGDAFGDLPGLFDRLFALDPVAPQQQADRTRGKLSLVELLGNDAGLIEHVRAEHGLDGFDDAHRLATIAPADWAKAVQERADRPVDDEDAARQGDLLAERMANRYPTTAFAHRLSTDDEAPLPHAAAVADLLATNPEFDLATGDVRSLLAEHPEFTGSGPAAALRSAQRVFRLAPNYAKSRALLADGLHSAGAVLARGRDRFVRDAVRSGAFDAGAATAAFAKAADVHTASLVLAGQLTGAASATMLPALAEAPAKLEPVVKDFPSMKSLFSTIDLCECSDCRSVHGAPAYLVDVLQYLSHRLVTDTTTTPAVTVKGALTALLQRRPDLAVTDLNCANTNTELPYLDVVCELLEDAVAPHAGIAFAGAVAAGPVSASLLSTLQGADLAFTTAAIVYGPDLDGGYVVRDTAAVAGLTPDGGGWRIRTLRQTFGTSAQVSAAPEYVNDDAYARLASSPFCFALPFDLSHQETRRYFAQFDVDRAELMRLLQTGGTPSDAACAAESLGLSDAQRLAVVTPDVANQPTIWNTPAAPAASTLSTVATFLIRAGITYADLLDLVDRPWLDGGQDLFVRHLDSTSDLAQKQIVNLDDTALDRFHRFLRVRTATGWPTATLDRAIRSSACGKGVLDDACLIAITALIRASRAMGLSIDATLDLLEPLSLTDGTYPATFLDPVRTGSVDSRFQPAAVLANEAAETSTPGSGGKLSAAAGYLGLALGTTPADTATVLALTGTDPALTTASVSRAYALARLCVTLHLSAADLDSAIAVTGLDPLASADDLTAFATAVTRLRATPLPPATWRYLLRHEAADLTTYEVAADTVTSLLTTLHDVYAKAALADASPYDADATPAENTRAVRPFLNRLPGITAGSVATAQTLLDDAWTDPAVTEAAFVDATFGPFFDTTALKAALTARAAAVAPKDAAQNAVIEALATAVSDYLYRTDRETALGTAVATDLAAEADVVDALLNHAHLEEPVSAGGPLLHDVLLDDDTSAAATDLKERSIRLLHTISLATGKLELTATTIAWLLDNAKALGWLRWDHLPYEAGQPVTTYAEWLRLNDFLDLLATYPDTVDPAHPTVPVTAQGFYDAVLAGGPALGTLALLTGTDPDTLTALDTHLGFAVADYTDPATGNRLLAAATVLRTFGLDVPGAVAVTAPVLGPAEAKRMRAALKTRYADTEWLGVLKQIQDGLRPLKRDALVAYLLAVNPHLAGVDDLYDYFLIDVQMSAGMATSRIVQAHATVQLFAMRCLMALEPTCVAQVGVDDGWAQWSWMANFRVWEANRKIFLWPENWHVPSLRDDRSELFVKLDDQLQQDALTDLSVEDATGAYLERLDDIAHLDVMAVYYDTAARIEHVFARTKGGAPYTYFHRQFIAERAWTPWTTVPLDITGDQLLAFSRNSRLTLAWPVFTSEPDDKKNPPDTPDPASLGGGKANDKPDKRWKIQLAVSEYAGGRWREKRISHDGLHTLFGPTQYDPSHFNFFVWALGATQAITCFSPGGYLGSFALTGCKGYPEPQQGGSLAMQLYPRFKDTDLLADRFTPSSGYVGEELTIKQLPITPPQPIFGQTPSGPFEITYPFQLTVIDWLVVAIELWAQAHATQNLAYGEMRRQLALPLGTLLPYFYGDYNRGYVLVPGFYPVTNRRDHPRPVTEADLAKYKKTASDVLQLIDDVTALVVTYVAKFKATPGMTAAELIDELKKDPAYLAVVAQIDAFRGLRYGLNVRNFHHPLVCRFRSELNAAGVPAMMRREVQLADTGFDFAATYQPQPIVVQPYPREDVDFELAGAYSSYNWELFFHLPFDIATRLGEDQQFEKARDWYHLIFNPVGIGDRPAPRRYWNTKPFFQTTPADYLEQRIDTIMGTIAADPAGATIGDLAFEVDQWRRNPFMPDVVARSRPIAFQVATVMNYVQNLVDWGDSLFRQFTRESVNQATQLYVLAGKLLGKRPDIVPPAVPVPDMTYAQLRGELDLFGNALLDLENLVPDLNLLPHKGGELPPPPATLTSLYFCIPPNENLLALWDLVSDRLTKIRNCENIDGIAASLALFSPPIDPGALVRAAAAGLDLSAFLAGLGAPPPHYRFVTMAGKATELTQHVAGLGSELLVALEKKDAEALGRLRDEQEIAVLDSVRAVKLATIEEAKGSLESLRKGKDIAQEKLDFYTAQPFMSTWEYTAAALNGASLLGEAAVGLGYALSGGLRAIPDFLAGGAGFGGSPTVTVTTGGASAGKSGELAVGALSSLVRAAEKGAGMANTQATYHLRADTNDFNAELARREIAQIDQQITTAQLHLDMLAADLATHDLQRKNAQKVADFMKSKYTNKELYTWMIGQLRSVYYQAYKLAFDTAKKAERCYVYELDRDDSFIGFGYWDSMKKGLMTADALLHDIKRMEMGYLDHNAREYELTKHVSMAQLDPGALLQLKNTGKVTFSVPELAFALDYPNQFHQRIVSASATLVCNAGPYTTVGVTMSLVGNKYRKSTAARTGAVTDKDKYAEDPGNDPRFAYNIGSTASIATSTAVSDSGLFELNFHDERYLPFEGAGAVSTWQIEMSTAFPQFDPATISDFVLTLRYRAREGGSSFRAMVEKGVAAVINETALNAGRQGLYLSFDMAASFPDEWWQLKQTGSTTLTIGEQHLPYFARSHTPVLGPATWAAKVAGAPPNYVLTVGGTATTINRDPVMKNLCVGTAGTPVLGTPITVSANAAKLEDLVVLVHYTVT</sequence>
<dbReference type="EMBL" id="SNXZ01000007">
    <property type="protein sequence ID" value="TDP92928.1"/>
    <property type="molecule type" value="Genomic_DNA"/>
</dbReference>
<proteinExistence type="predicted"/>
<reference evidence="7 8" key="1">
    <citation type="submission" date="2019-03" db="EMBL/GenBank/DDBJ databases">
        <title>Genomic Encyclopedia of Type Strains, Phase IV (KMG-IV): sequencing the most valuable type-strain genomes for metagenomic binning, comparative biology and taxonomic classification.</title>
        <authorList>
            <person name="Goeker M."/>
        </authorList>
    </citation>
    <scope>NUCLEOTIDE SEQUENCE [LARGE SCALE GENOMIC DNA]</scope>
    <source>
        <strain evidence="7 8">DSM 45361</strain>
    </source>
</reference>
<dbReference type="Pfam" id="PF20220">
    <property type="entry name" value="ABC_toxin_N"/>
    <property type="match status" value="1"/>
</dbReference>
<protein>
    <submittedName>
        <fullName evidence="7">Putative peptidoglycan binding protein</fullName>
    </submittedName>
</protein>
<dbReference type="InterPro" id="IPR046839">
    <property type="entry name" value="ABC_toxin_N"/>
</dbReference>
<dbReference type="InterPro" id="IPR036366">
    <property type="entry name" value="PGBDSf"/>
</dbReference>
<comment type="caution">
    <text evidence="7">The sequence shown here is derived from an EMBL/GenBank/DDBJ whole genome shotgun (WGS) entry which is preliminary data.</text>
</comment>
<keyword evidence="8" id="KW-1185">Reference proteome</keyword>
<dbReference type="SUPFAM" id="SSF47090">
    <property type="entry name" value="PGBD-like"/>
    <property type="match status" value="1"/>
</dbReference>
<evidence type="ECO:0000259" key="6">
    <source>
        <dbReference type="Pfam" id="PF20220"/>
    </source>
</evidence>
<dbReference type="Pfam" id="PF18413">
    <property type="entry name" value="Neuraminidase"/>
    <property type="match status" value="1"/>
</dbReference>
<evidence type="ECO:0000256" key="2">
    <source>
        <dbReference type="SAM" id="MobiDB-lite"/>
    </source>
</evidence>
<evidence type="ECO:0000256" key="1">
    <source>
        <dbReference type="SAM" id="Coils"/>
    </source>
</evidence>
<evidence type="ECO:0000259" key="4">
    <source>
        <dbReference type="Pfam" id="PF18276"/>
    </source>
</evidence>
<evidence type="ECO:0000259" key="5">
    <source>
        <dbReference type="Pfam" id="PF18413"/>
    </source>
</evidence>
<organism evidence="7 8">
    <name type="scientific">Labedaea rhizosphaerae</name>
    <dbReference type="NCBI Taxonomy" id="598644"/>
    <lineage>
        <taxon>Bacteria</taxon>
        <taxon>Bacillati</taxon>
        <taxon>Actinomycetota</taxon>
        <taxon>Actinomycetes</taxon>
        <taxon>Pseudonocardiales</taxon>
        <taxon>Pseudonocardiaceae</taxon>
        <taxon>Labedaea</taxon>
    </lineage>
</organism>
<accession>A0A4V3CY74</accession>
<dbReference type="RefSeq" id="WP_133853270.1">
    <property type="nucleotide sequence ID" value="NZ_SNXZ01000007.1"/>
</dbReference>
<feature type="domain" description="ABC toxin N-terminal" evidence="6">
    <location>
        <begin position="1551"/>
        <end position="1670"/>
    </location>
</feature>
<keyword evidence="1" id="KW-0175">Coiled coil</keyword>
<dbReference type="Proteomes" id="UP000295444">
    <property type="component" value="Unassembled WGS sequence"/>
</dbReference>
<dbReference type="InterPro" id="IPR041079">
    <property type="entry name" value="Neuraminidase-like"/>
</dbReference>
<feature type="region of interest" description="Disordered" evidence="2">
    <location>
        <begin position="1772"/>
        <end position="1799"/>
    </location>
</feature>
<evidence type="ECO:0000259" key="3">
    <source>
        <dbReference type="Pfam" id="PF01471"/>
    </source>
</evidence>
<dbReference type="Gene3D" id="1.10.101.10">
    <property type="entry name" value="PGBD-like superfamily/PGBD"/>
    <property type="match status" value="1"/>
</dbReference>
<feature type="domain" description="Neuraminidase-like" evidence="5">
    <location>
        <begin position="1701"/>
        <end position="1842"/>
    </location>
</feature>